<keyword evidence="1 5" id="KW-1003">Cell membrane</keyword>
<comment type="similarity">
    <text evidence="5 6">Belongs to the FtsA/MreB family.</text>
</comment>
<evidence type="ECO:0000259" key="8">
    <source>
        <dbReference type="SMART" id="SM00842"/>
    </source>
</evidence>
<evidence type="ECO:0000256" key="5">
    <source>
        <dbReference type="HAMAP-Rule" id="MF_02033"/>
    </source>
</evidence>
<name>A0A929RZ82_9BACT</name>
<dbReference type="PANTHER" id="PTHR32432:SF4">
    <property type="entry name" value="CELL DIVISION PROTEIN FTSA"/>
    <property type="match status" value="1"/>
</dbReference>
<dbReference type="InterPro" id="IPR050696">
    <property type="entry name" value="FtsA/MreB"/>
</dbReference>
<protein>
    <recommendedName>
        <fullName evidence="5 6">Cell division protein FtsA</fullName>
    </recommendedName>
</protein>
<comment type="subcellular location">
    <subcellularLocation>
        <location evidence="5">Cell membrane</location>
        <topology evidence="5">Peripheral membrane protein</topology>
        <orientation evidence="5">Cytoplasmic side</orientation>
    </subcellularLocation>
    <text evidence="5">Localizes to the Z ring in an FtsZ-dependent manner. Targeted to the membrane through a conserved C-terminal amphipathic helix.</text>
</comment>
<dbReference type="EMBL" id="JABZGR010000022">
    <property type="protein sequence ID" value="MBF0970769.1"/>
    <property type="molecule type" value="Genomic_DNA"/>
</dbReference>
<feature type="domain" description="SHS2" evidence="8">
    <location>
        <begin position="8"/>
        <end position="194"/>
    </location>
</feature>
<dbReference type="NCBIfam" id="TIGR01174">
    <property type="entry name" value="ftsA"/>
    <property type="match status" value="1"/>
</dbReference>
<feature type="compositionally biased region" description="Basic and acidic residues" evidence="7">
    <location>
        <begin position="399"/>
        <end position="459"/>
    </location>
</feature>
<gene>
    <name evidence="5 9" type="primary">ftsA</name>
    <name evidence="9" type="ORF">HXK21_06980</name>
</gene>
<dbReference type="Gene3D" id="3.30.420.40">
    <property type="match status" value="1"/>
</dbReference>
<organism evidence="9 10">
    <name type="scientific">Alloprevotella tannerae</name>
    <dbReference type="NCBI Taxonomy" id="76122"/>
    <lineage>
        <taxon>Bacteria</taxon>
        <taxon>Pseudomonadati</taxon>
        <taxon>Bacteroidota</taxon>
        <taxon>Bacteroidia</taxon>
        <taxon>Bacteroidales</taxon>
        <taxon>Prevotellaceae</taxon>
        <taxon>Alloprevotella</taxon>
    </lineage>
</organism>
<accession>A0A929RZ82</accession>
<comment type="subunit">
    <text evidence="5">Self-interacts. Interacts with FtsZ.</text>
</comment>
<dbReference type="GO" id="GO:0043093">
    <property type="term" value="P:FtsZ-dependent cytokinesis"/>
    <property type="evidence" value="ECO:0007669"/>
    <property type="project" value="UniProtKB-UniRule"/>
</dbReference>
<evidence type="ECO:0000256" key="2">
    <source>
        <dbReference type="ARBA" id="ARBA00022618"/>
    </source>
</evidence>
<keyword evidence="2 5" id="KW-0132">Cell division</keyword>
<evidence type="ECO:0000256" key="7">
    <source>
        <dbReference type="SAM" id="MobiDB-lite"/>
    </source>
</evidence>
<dbReference type="GO" id="GO:0032153">
    <property type="term" value="C:cell division site"/>
    <property type="evidence" value="ECO:0007669"/>
    <property type="project" value="UniProtKB-UniRule"/>
</dbReference>
<dbReference type="SMART" id="SM00842">
    <property type="entry name" value="FtsA"/>
    <property type="match status" value="1"/>
</dbReference>
<dbReference type="InterPro" id="IPR043129">
    <property type="entry name" value="ATPase_NBD"/>
</dbReference>
<sequence length="483" mass="54443">MATEDNFIVAIELGSSKVTGLVGRKQPDGAIQILASIQEPSASFIRKGRINNLNKMTSCATLIKDKLEKTLKKTISGCYVGVGGMGMHTVENTVVRHFPDKMLITNEVVDGIRDNNLQSQPGEREILEAVQQEYKLGAQTQLDPVGIQAEGIEGHFLNIVTNRRVREDIYTCFREAGLQVIDLPITFLALADQMLTGPEKRSGCVFVDMGAETTSVAVFKNNLLRHLAVIPLGGDNITRDIASLQIEHREAEHLKHEYGKAFYEADDESHAPISLEDGRSVKYDDFSGLVQARLEEIIENVNEQIKCSKLDKSQLIGGLIITGGASRLKGMEEAFRKVTNIEKISFIKRVSTQLRLAQHLQNFNKEGDYNATIALIDKGEINCCGGELGAEAPTIFNREEEEKRRREQETRSAADAAEKQRLEEEKLRLEEERKQQEAEEAERQRKQEERERKKRESREKRSRFFGKIKNMIGSLVNDDREEE</sequence>
<comment type="caution">
    <text evidence="9">The sequence shown here is derived from an EMBL/GenBank/DDBJ whole genome shotgun (WGS) entry which is preliminary data.</text>
</comment>
<dbReference type="InterPro" id="IPR003494">
    <property type="entry name" value="SHS2_FtsA"/>
</dbReference>
<keyword evidence="4 5" id="KW-0131">Cell cycle</keyword>
<dbReference type="HAMAP" id="MF_02033">
    <property type="entry name" value="FtsA"/>
    <property type="match status" value="1"/>
</dbReference>
<dbReference type="InterPro" id="IPR020823">
    <property type="entry name" value="Cell_div_FtsA"/>
</dbReference>
<dbReference type="PIRSF" id="PIRSF003101">
    <property type="entry name" value="FtsA"/>
    <property type="match status" value="1"/>
</dbReference>
<dbReference type="GO" id="GO:0009898">
    <property type="term" value="C:cytoplasmic side of plasma membrane"/>
    <property type="evidence" value="ECO:0007669"/>
    <property type="project" value="UniProtKB-UniRule"/>
</dbReference>
<keyword evidence="3 5" id="KW-0472">Membrane</keyword>
<dbReference type="Proteomes" id="UP000704068">
    <property type="component" value="Unassembled WGS sequence"/>
</dbReference>
<dbReference type="AlphaFoldDB" id="A0A929RZ82"/>
<evidence type="ECO:0000256" key="6">
    <source>
        <dbReference type="PIRNR" id="PIRNR003101"/>
    </source>
</evidence>
<proteinExistence type="inferred from homology"/>
<evidence type="ECO:0000313" key="9">
    <source>
        <dbReference type="EMBL" id="MBF0970769.1"/>
    </source>
</evidence>
<dbReference type="PANTHER" id="PTHR32432">
    <property type="entry name" value="CELL DIVISION PROTEIN FTSA-RELATED"/>
    <property type="match status" value="1"/>
</dbReference>
<dbReference type="Pfam" id="PF14450">
    <property type="entry name" value="FtsA"/>
    <property type="match status" value="1"/>
</dbReference>
<dbReference type="RefSeq" id="WP_303764419.1">
    <property type="nucleotide sequence ID" value="NZ_JABZGR010000022.1"/>
</dbReference>
<evidence type="ECO:0000256" key="4">
    <source>
        <dbReference type="ARBA" id="ARBA00023306"/>
    </source>
</evidence>
<dbReference type="SUPFAM" id="SSF53067">
    <property type="entry name" value="Actin-like ATPase domain"/>
    <property type="match status" value="2"/>
</dbReference>
<comment type="function">
    <text evidence="5 6">Cell division protein that is involved in the assembly of the Z ring. May serve as a membrane anchor for the Z ring.</text>
</comment>
<reference evidence="9" key="1">
    <citation type="submission" date="2020-04" db="EMBL/GenBank/DDBJ databases">
        <title>Deep metagenomics examines the oral microbiome during advanced dental caries in children, revealing novel taxa and co-occurrences with host molecules.</title>
        <authorList>
            <person name="Baker J.L."/>
            <person name="Morton J.T."/>
            <person name="Dinis M."/>
            <person name="Alvarez R."/>
            <person name="Tran N.C."/>
            <person name="Knight R."/>
            <person name="Edlund A."/>
        </authorList>
    </citation>
    <scope>NUCLEOTIDE SEQUENCE</scope>
    <source>
        <strain evidence="9">JCVI_34_bin.1</strain>
    </source>
</reference>
<dbReference type="Pfam" id="PF02491">
    <property type="entry name" value="SHS2_FTSA"/>
    <property type="match status" value="1"/>
</dbReference>
<evidence type="ECO:0000256" key="1">
    <source>
        <dbReference type="ARBA" id="ARBA00022475"/>
    </source>
</evidence>
<feature type="region of interest" description="Disordered" evidence="7">
    <location>
        <begin position="399"/>
        <end position="483"/>
    </location>
</feature>
<evidence type="ECO:0000256" key="3">
    <source>
        <dbReference type="ARBA" id="ARBA00023136"/>
    </source>
</evidence>
<evidence type="ECO:0000313" key="10">
    <source>
        <dbReference type="Proteomes" id="UP000704068"/>
    </source>
</evidence>